<dbReference type="Proteomes" id="UP000295096">
    <property type="component" value="Unassembled WGS sequence"/>
</dbReference>
<evidence type="ECO:0000259" key="1">
    <source>
        <dbReference type="Pfam" id="PF07484"/>
    </source>
</evidence>
<dbReference type="RefSeq" id="WP_133291496.1">
    <property type="nucleotide sequence ID" value="NZ_SMSJ01000057.1"/>
</dbReference>
<evidence type="ECO:0000313" key="3">
    <source>
        <dbReference type="Proteomes" id="UP000295096"/>
    </source>
</evidence>
<organism evidence="2 3">
    <name type="scientific">Dankookia rubra</name>
    <dbReference type="NCBI Taxonomy" id="1442381"/>
    <lineage>
        <taxon>Bacteria</taxon>
        <taxon>Pseudomonadati</taxon>
        <taxon>Pseudomonadota</taxon>
        <taxon>Alphaproteobacteria</taxon>
        <taxon>Acetobacterales</taxon>
        <taxon>Roseomonadaceae</taxon>
        <taxon>Dankookia</taxon>
    </lineage>
</organism>
<proteinExistence type="predicted"/>
<dbReference type="InterPro" id="IPR011083">
    <property type="entry name" value="Phage_tail_collar_dom"/>
</dbReference>
<reference evidence="2 3" key="1">
    <citation type="journal article" date="2016" name="J. Microbiol.">
        <title>Dankookia rubra gen. nov., sp. nov., an alphaproteobacterium isolated from sediment of a shallow stream.</title>
        <authorList>
            <person name="Kim W.H."/>
            <person name="Kim D.H."/>
            <person name="Kang K."/>
            <person name="Ahn T.Y."/>
        </authorList>
    </citation>
    <scope>NUCLEOTIDE SEQUENCE [LARGE SCALE GENOMIC DNA]</scope>
    <source>
        <strain evidence="2 3">JCM30602</strain>
    </source>
</reference>
<keyword evidence="3" id="KW-1185">Reference proteome</keyword>
<dbReference type="OrthoDB" id="7284755at2"/>
<dbReference type="AlphaFoldDB" id="A0A4R5QA83"/>
<comment type="caution">
    <text evidence="2">The sequence shown here is derived from an EMBL/GenBank/DDBJ whole genome shotgun (WGS) entry which is preliminary data.</text>
</comment>
<accession>A0A4R5QA83</accession>
<feature type="domain" description="Phage tail collar" evidence="1">
    <location>
        <begin position="25"/>
        <end position="60"/>
    </location>
</feature>
<evidence type="ECO:0000313" key="2">
    <source>
        <dbReference type="EMBL" id="TDH59676.1"/>
    </source>
</evidence>
<dbReference type="InterPro" id="IPR037053">
    <property type="entry name" value="Phage_tail_collar_dom_sf"/>
</dbReference>
<gene>
    <name evidence="2" type="ORF">E2C06_25985</name>
</gene>
<dbReference type="EMBL" id="SMSJ01000057">
    <property type="protein sequence ID" value="TDH59676.1"/>
    <property type="molecule type" value="Genomic_DNA"/>
</dbReference>
<dbReference type="Pfam" id="PF07484">
    <property type="entry name" value="Collar"/>
    <property type="match status" value="1"/>
</dbReference>
<dbReference type="Gene3D" id="3.90.1340.10">
    <property type="entry name" value="Phage tail collar domain"/>
    <property type="match status" value="1"/>
</dbReference>
<protein>
    <submittedName>
        <fullName evidence="2">Phage tail protein</fullName>
    </submittedName>
</protein>
<sequence>MGPDSYLAAVGLFAAPSRRRPGPIVDGTLLQISRNAALFSLTGTTYGGDGRQTFALPDLRAGDAEGQPVPFTGGCRSSICVSGIYPERP</sequence>
<dbReference type="SUPFAM" id="SSF88874">
    <property type="entry name" value="Receptor-binding domain of short tail fibre protein gp12"/>
    <property type="match status" value="1"/>
</dbReference>
<name>A0A4R5QA83_9PROT</name>